<gene>
    <name evidence="10" type="ORF">QI031_23490</name>
</gene>
<dbReference type="PANTHER" id="PTHR32024">
    <property type="entry name" value="TRK SYSTEM POTASSIUM UPTAKE PROTEIN TRKG-RELATED"/>
    <property type="match status" value="1"/>
</dbReference>
<feature type="transmembrane region" description="Helical" evidence="9">
    <location>
        <begin position="346"/>
        <end position="365"/>
    </location>
</feature>
<dbReference type="Proteomes" id="UP001223520">
    <property type="component" value="Chromosome"/>
</dbReference>
<keyword evidence="8 9" id="KW-0472">Membrane</keyword>
<evidence type="ECO:0000256" key="6">
    <source>
        <dbReference type="ARBA" id="ARBA00022989"/>
    </source>
</evidence>
<comment type="subcellular location">
    <subcellularLocation>
        <location evidence="1">Cell membrane</location>
        <topology evidence="1">Multi-pass membrane protein</topology>
    </subcellularLocation>
</comment>
<dbReference type="EMBL" id="CP124543">
    <property type="protein sequence ID" value="WGV24701.1"/>
    <property type="molecule type" value="Genomic_DNA"/>
</dbReference>
<sequence length="501" mass="55860">MKIKIRPLSPHVRTILHYVGLLLHVPGVMALASLPVCIWFGEYYAILPFLETAIASLIPGQLFYRIFSESKVTRLRHSLLIAAISWGIIPLLGAIPFLAIAHTTLSTPTPQTVLEFQYFWNAAFEAFSGFTSTGLTVTLHENELPHSLQWWRSLTEWIGGVGMIVLVLSVLEPSKDADQLYKAEARQQRIALTVTATVRRIWWIYFIYTGLSILLLYIAGMPLWDAINHAFTGISTGGFSIRDQSLGSYSPVIRLAIIPVMIAGAISFPIHYQLIKQRRLSALWQDSQHRALWLLLGLGTLALFIENRWFSGAFLWLDSLFQWVSALGTCGFETVDLQTWSPSAKLLLTLAMIVGGASGSTVGGLKLKRLVSFYKGVLWRFQRLTLQHHQLMRYQLENKVLTETEANRIIETAAILAVLWLGAIALGVMILLHVAPEYDFIDVLFEAASALGSVGLSAGITSPDLHWLGKLTLILLMWMGRLEIVPVLVLFSSLVNLGRSL</sequence>
<feature type="transmembrane region" description="Helical" evidence="9">
    <location>
        <begin position="291"/>
        <end position="310"/>
    </location>
</feature>
<feature type="transmembrane region" description="Helical" evidence="9">
    <location>
        <begin position="202"/>
        <end position="224"/>
    </location>
</feature>
<feature type="transmembrane region" description="Helical" evidence="9">
    <location>
        <begin position="252"/>
        <end position="270"/>
    </location>
</feature>
<feature type="transmembrane region" description="Helical" evidence="9">
    <location>
        <begin position="413"/>
        <end position="434"/>
    </location>
</feature>
<feature type="transmembrane region" description="Helical" evidence="9">
    <location>
        <begin position="79"/>
        <end position="101"/>
    </location>
</feature>
<evidence type="ECO:0000256" key="1">
    <source>
        <dbReference type="ARBA" id="ARBA00004651"/>
    </source>
</evidence>
<comment type="similarity">
    <text evidence="2">Belongs to the TrkH potassium transport family.</text>
</comment>
<accession>A0AAJ6P8I0</accession>
<reference evidence="10 11" key="1">
    <citation type="journal article" date="2023" name="Limnol Oceanogr Lett">
        <title>Environmental adaptations by the intertidal Antarctic cyanobacterium Halotia branconii CENA392 as revealed using long-read genome sequencing.</title>
        <authorList>
            <person name="Dextro R.B."/>
            <person name="Delbaje E."/>
            <person name="Freitas P.N.N."/>
            <person name="Geraldes V."/>
            <person name="Pinto E."/>
            <person name="Long P.F."/>
            <person name="Fiore M.F."/>
        </authorList>
    </citation>
    <scope>NUCLEOTIDE SEQUENCE [LARGE SCALE GENOMIC DNA]</scope>
    <source>
        <strain evidence="10 11">CENA392</strain>
    </source>
</reference>
<keyword evidence="6 9" id="KW-1133">Transmembrane helix</keyword>
<evidence type="ECO:0000256" key="4">
    <source>
        <dbReference type="ARBA" id="ARBA00022475"/>
    </source>
</evidence>
<proteinExistence type="inferred from homology"/>
<name>A0AAJ6P8I0_9CYAN</name>
<keyword evidence="5 9" id="KW-0812">Transmembrane</keyword>
<dbReference type="GO" id="GO:0008324">
    <property type="term" value="F:monoatomic cation transmembrane transporter activity"/>
    <property type="evidence" value="ECO:0007669"/>
    <property type="project" value="InterPro"/>
</dbReference>
<evidence type="ECO:0000256" key="2">
    <source>
        <dbReference type="ARBA" id="ARBA00009137"/>
    </source>
</evidence>
<dbReference type="GO" id="GO:0005886">
    <property type="term" value="C:plasma membrane"/>
    <property type="evidence" value="ECO:0007669"/>
    <property type="project" value="UniProtKB-SubCell"/>
</dbReference>
<keyword evidence="3" id="KW-0813">Transport</keyword>
<keyword evidence="4" id="KW-1003">Cell membrane</keyword>
<dbReference type="Pfam" id="PF02386">
    <property type="entry name" value="TrkH"/>
    <property type="match status" value="1"/>
</dbReference>
<evidence type="ECO:0000256" key="9">
    <source>
        <dbReference type="SAM" id="Phobius"/>
    </source>
</evidence>
<dbReference type="GO" id="GO:0030001">
    <property type="term" value="P:metal ion transport"/>
    <property type="evidence" value="ECO:0007669"/>
    <property type="project" value="UniProtKB-ARBA"/>
</dbReference>
<feature type="transmembrane region" description="Helical" evidence="9">
    <location>
        <begin position="47"/>
        <end position="67"/>
    </location>
</feature>
<organism evidence="10 11">
    <name type="scientific">Halotia branconii CENA392</name>
    <dbReference type="NCBI Taxonomy" id="1539056"/>
    <lineage>
        <taxon>Bacteria</taxon>
        <taxon>Bacillati</taxon>
        <taxon>Cyanobacteriota</taxon>
        <taxon>Cyanophyceae</taxon>
        <taxon>Nostocales</taxon>
        <taxon>Nodulariaceae</taxon>
        <taxon>Halotia</taxon>
    </lineage>
</organism>
<evidence type="ECO:0000256" key="5">
    <source>
        <dbReference type="ARBA" id="ARBA00022692"/>
    </source>
</evidence>
<dbReference type="RefSeq" id="WP_281482018.1">
    <property type="nucleotide sequence ID" value="NZ_CP124543.1"/>
</dbReference>
<evidence type="ECO:0000313" key="11">
    <source>
        <dbReference type="Proteomes" id="UP001223520"/>
    </source>
</evidence>
<dbReference type="InterPro" id="IPR003445">
    <property type="entry name" value="Cat_transpt"/>
</dbReference>
<dbReference type="AlphaFoldDB" id="A0AAJ6P8I0"/>
<evidence type="ECO:0000313" key="10">
    <source>
        <dbReference type="EMBL" id="WGV24701.1"/>
    </source>
</evidence>
<evidence type="ECO:0000256" key="7">
    <source>
        <dbReference type="ARBA" id="ARBA00023065"/>
    </source>
</evidence>
<evidence type="ECO:0000256" key="8">
    <source>
        <dbReference type="ARBA" id="ARBA00023136"/>
    </source>
</evidence>
<evidence type="ECO:0000256" key="3">
    <source>
        <dbReference type="ARBA" id="ARBA00022448"/>
    </source>
</evidence>
<protein>
    <submittedName>
        <fullName evidence="10">TrkH family potassium uptake protein</fullName>
    </submittedName>
</protein>
<feature type="transmembrane region" description="Helical" evidence="9">
    <location>
        <begin position="473"/>
        <end position="495"/>
    </location>
</feature>
<dbReference type="PANTHER" id="PTHR32024:SF2">
    <property type="entry name" value="TRK SYSTEM POTASSIUM UPTAKE PROTEIN TRKG-RELATED"/>
    <property type="match status" value="1"/>
</dbReference>
<keyword evidence="11" id="KW-1185">Reference proteome</keyword>
<keyword evidence="7" id="KW-0406">Ion transport</keyword>
<feature type="transmembrane region" description="Helical" evidence="9">
    <location>
        <begin position="21"/>
        <end position="41"/>
    </location>
</feature>
<feature type="transmembrane region" description="Helical" evidence="9">
    <location>
        <begin position="154"/>
        <end position="171"/>
    </location>
</feature>
<dbReference type="KEGG" id="hbq:QI031_23490"/>